<dbReference type="Proteomes" id="UP000829447">
    <property type="component" value="Linkage Group LG4"/>
</dbReference>
<reference evidence="1 2" key="1">
    <citation type="journal article" date="2022" name="bioRxiv">
        <title>An ancient truncated duplication of the anti-Mullerian hormone receptor type 2 gene is a potential conserved master sex determinant in the Pangasiidae catfish family.</title>
        <authorList>
            <person name="Wen M."/>
            <person name="Pan Q."/>
            <person name="Jouanno E."/>
            <person name="Montfort J."/>
            <person name="Zahm M."/>
            <person name="Cabau C."/>
            <person name="Klopp C."/>
            <person name="Iampietro C."/>
            <person name="Roques C."/>
            <person name="Bouchez O."/>
            <person name="Castinel A."/>
            <person name="Donnadieu C."/>
            <person name="Parrinello H."/>
            <person name="Poncet C."/>
            <person name="Belmonte E."/>
            <person name="Gautier V."/>
            <person name="Avarre J.-C."/>
            <person name="Dugue R."/>
            <person name="Gustiano R."/>
            <person name="Ha T.T.T."/>
            <person name="Campet M."/>
            <person name="Sriphairoj K."/>
            <person name="Ribolli J."/>
            <person name="de Almeida F.L."/>
            <person name="Desvignes T."/>
            <person name="Postlethwait J.H."/>
            <person name="Bucao C.F."/>
            <person name="Robinson-Rechavi M."/>
            <person name="Bobe J."/>
            <person name="Herpin A."/>
            <person name="Guiguen Y."/>
        </authorList>
    </citation>
    <scope>NUCLEOTIDE SEQUENCE [LARGE SCALE GENOMIC DNA]</scope>
    <source>
        <strain evidence="1">YG-Dec2019</strain>
    </source>
</reference>
<organism evidence="1 2">
    <name type="scientific">Pangasianodon gigas</name>
    <name type="common">Mekong giant catfish</name>
    <name type="synonym">Pangasius gigas</name>
    <dbReference type="NCBI Taxonomy" id="30993"/>
    <lineage>
        <taxon>Eukaryota</taxon>
        <taxon>Metazoa</taxon>
        <taxon>Chordata</taxon>
        <taxon>Craniata</taxon>
        <taxon>Vertebrata</taxon>
        <taxon>Euteleostomi</taxon>
        <taxon>Actinopterygii</taxon>
        <taxon>Neopterygii</taxon>
        <taxon>Teleostei</taxon>
        <taxon>Ostariophysi</taxon>
        <taxon>Siluriformes</taxon>
        <taxon>Pangasiidae</taxon>
        <taxon>Pangasianodon</taxon>
    </lineage>
</organism>
<name>A0ACC5WFU1_PANGG</name>
<protein>
    <submittedName>
        <fullName evidence="1">Uncharacterized protein</fullName>
    </submittedName>
</protein>
<accession>A0ACC5WFU1</accession>
<keyword evidence="2" id="KW-1185">Reference proteome</keyword>
<comment type="caution">
    <text evidence="1">The sequence shown here is derived from an EMBL/GenBank/DDBJ whole genome shotgun (WGS) entry which is preliminary data.</text>
</comment>
<evidence type="ECO:0000313" key="2">
    <source>
        <dbReference type="Proteomes" id="UP000829447"/>
    </source>
</evidence>
<sequence length="197" mass="22768">MHLLCKTPLYNRPIQQKRLQCLNIIAEIRCRQWRECIWVERAVLMMMMMMMMMVMMIAEWRVHSEARSVVQCVRSVWNALRSSQRAQTLVRFKALATPPVQVGIRNAWPRHLIDPYFCPLYQLAPRSLRESAAGYPVIRLGLNERALDGAARARTRTSLSVQFSSAQHGTRRNNTLSPCQSFCSCLCMVIIYTVLHG</sequence>
<dbReference type="EMBL" id="CM040457">
    <property type="protein sequence ID" value="MCI4377493.1"/>
    <property type="molecule type" value="Genomic_DNA"/>
</dbReference>
<gene>
    <name evidence="1" type="ORF">PGIGA_G00204220</name>
</gene>
<evidence type="ECO:0000313" key="1">
    <source>
        <dbReference type="EMBL" id="MCI4377493.1"/>
    </source>
</evidence>
<proteinExistence type="predicted"/>